<comment type="caution">
    <text evidence="2">The sequence shown here is derived from an EMBL/GenBank/DDBJ whole genome shotgun (WGS) entry which is preliminary data.</text>
</comment>
<dbReference type="InterPro" id="IPR022085">
    <property type="entry name" value="OpdG"/>
</dbReference>
<dbReference type="AlphaFoldDB" id="A0A8H8U4P0"/>
<sequence length="151" mass="16345">MADKLNLALCTCGVHVDVASLYTEAYAPSIRVKMPSPEQESLAASLASKQEPRSAASSFTEPARTAFAARASESTIISALSRGWYSLIDVAADTPHPSQGPLVDIVQAVQQESLTEQEDASECTIWGDEFKVWSDMPLLGPCMREVWNRGV</sequence>
<proteinExistence type="predicted"/>
<evidence type="ECO:0000256" key="1">
    <source>
        <dbReference type="SAM" id="MobiDB-lite"/>
    </source>
</evidence>
<protein>
    <submittedName>
        <fullName evidence="2">Uncharacterized protein</fullName>
    </submittedName>
</protein>
<dbReference type="EMBL" id="QGMI01002218">
    <property type="protein sequence ID" value="TVY31496.1"/>
    <property type="molecule type" value="Genomic_DNA"/>
</dbReference>
<accession>A0A8H8U4P0</accession>
<gene>
    <name evidence="2" type="ORF">LOCC1_G008816</name>
</gene>
<name>A0A8H8U4P0_9HELO</name>
<feature type="region of interest" description="Disordered" evidence="1">
    <location>
        <begin position="41"/>
        <end position="61"/>
    </location>
</feature>
<dbReference type="Proteomes" id="UP000443090">
    <property type="component" value="Unassembled WGS sequence"/>
</dbReference>
<organism evidence="2 3">
    <name type="scientific">Lachnellula occidentalis</name>
    <dbReference type="NCBI Taxonomy" id="215460"/>
    <lineage>
        <taxon>Eukaryota</taxon>
        <taxon>Fungi</taxon>
        <taxon>Dikarya</taxon>
        <taxon>Ascomycota</taxon>
        <taxon>Pezizomycotina</taxon>
        <taxon>Leotiomycetes</taxon>
        <taxon>Helotiales</taxon>
        <taxon>Lachnaceae</taxon>
        <taxon>Lachnellula</taxon>
    </lineage>
</organism>
<keyword evidence="3" id="KW-1185">Reference proteome</keyword>
<dbReference type="Pfam" id="PF12311">
    <property type="entry name" value="DUF3632"/>
    <property type="match status" value="1"/>
</dbReference>
<evidence type="ECO:0000313" key="2">
    <source>
        <dbReference type="EMBL" id="TVY31496.1"/>
    </source>
</evidence>
<dbReference type="OrthoDB" id="3350591at2759"/>
<evidence type="ECO:0000313" key="3">
    <source>
        <dbReference type="Proteomes" id="UP000443090"/>
    </source>
</evidence>
<reference evidence="2 3" key="1">
    <citation type="submission" date="2018-05" db="EMBL/GenBank/DDBJ databases">
        <title>Genome sequencing and assembly of the regulated plant pathogen Lachnellula willkommii and related sister species for the development of diagnostic species identification markers.</title>
        <authorList>
            <person name="Giroux E."/>
            <person name="Bilodeau G."/>
        </authorList>
    </citation>
    <scope>NUCLEOTIDE SEQUENCE [LARGE SCALE GENOMIC DNA]</scope>
    <source>
        <strain evidence="2 3">CBS 160.35</strain>
    </source>
</reference>